<dbReference type="Proteomes" id="UP000198661">
    <property type="component" value="Unassembled WGS sequence"/>
</dbReference>
<feature type="transmembrane region" description="Helical" evidence="1">
    <location>
        <begin position="54"/>
        <end position="72"/>
    </location>
</feature>
<evidence type="ECO:0000256" key="1">
    <source>
        <dbReference type="SAM" id="Phobius"/>
    </source>
</evidence>
<sequence>MGKIGELLHHVYALIAFATLALGFVVCLLFAFGIVVGGPPGESAAARAGQLMQWAIRLAAIAVFAGLLNMYLTKRHTLTLKGEIPPGQPDKKGA</sequence>
<dbReference type="AlphaFoldDB" id="A0A1I2MZP0"/>
<keyword evidence="1" id="KW-0812">Transmembrane</keyword>
<accession>A0A1I2MZP0</accession>
<feature type="transmembrane region" description="Helical" evidence="1">
    <location>
        <begin position="12"/>
        <end position="34"/>
    </location>
</feature>
<proteinExistence type="predicted"/>
<dbReference type="EMBL" id="FOOK01000010">
    <property type="protein sequence ID" value="SFF96578.1"/>
    <property type="molecule type" value="Genomic_DNA"/>
</dbReference>
<gene>
    <name evidence="2" type="ORF">SAMN04488025_11060</name>
</gene>
<protein>
    <submittedName>
        <fullName evidence="2">Uncharacterized protein</fullName>
    </submittedName>
</protein>
<organism evidence="2 3">
    <name type="scientific">Planifilum fulgidum</name>
    <dbReference type="NCBI Taxonomy" id="201973"/>
    <lineage>
        <taxon>Bacteria</taxon>
        <taxon>Bacillati</taxon>
        <taxon>Bacillota</taxon>
        <taxon>Bacilli</taxon>
        <taxon>Bacillales</taxon>
        <taxon>Thermoactinomycetaceae</taxon>
        <taxon>Planifilum</taxon>
    </lineage>
</organism>
<evidence type="ECO:0000313" key="3">
    <source>
        <dbReference type="Proteomes" id="UP000198661"/>
    </source>
</evidence>
<dbReference type="OrthoDB" id="2970823at2"/>
<dbReference type="STRING" id="201973.SAMN04488025_11060"/>
<keyword evidence="1" id="KW-1133">Transmembrane helix</keyword>
<keyword evidence="3" id="KW-1185">Reference proteome</keyword>
<keyword evidence="1" id="KW-0472">Membrane</keyword>
<dbReference type="RefSeq" id="WP_092037546.1">
    <property type="nucleotide sequence ID" value="NZ_FOOK01000010.1"/>
</dbReference>
<name>A0A1I2MZP0_9BACL</name>
<reference evidence="2 3" key="1">
    <citation type="submission" date="2016-10" db="EMBL/GenBank/DDBJ databases">
        <authorList>
            <person name="de Groot N.N."/>
        </authorList>
    </citation>
    <scope>NUCLEOTIDE SEQUENCE [LARGE SCALE GENOMIC DNA]</scope>
    <source>
        <strain evidence="2 3">DSM 44945</strain>
    </source>
</reference>
<evidence type="ECO:0000313" key="2">
    <source>
        <dbReference type="EMBL" id="SFF96578.1"/>
    </source>
</evidence>